<protein>
    <submittedName>
        <fullName evidence="4">Actin-related protein 5</fullName>
    </submittedName>
</protein>
<feature type="compositionally biased region" description="Acidic residues" evidence="2">
    <location>
        <begin position="869"/>
        <end position="885"/>
    </location>
</feature>
<dbReference type="EMBL" id="JAJVCZ030000001">
    <property type="protein sequence ID" value="KAL0264188.1"/>
    <property type="molecule type" value="Genomic_DNA"/>
</dbReference>
<dbReference type="SUPFAM" id="SSF53067">
    <property type="entry name" value="Actin-like ATPase domain"/>
    <property type="match status" value="2"/>
</dbReference>
<feature type="region of interest" description="Disordered" evidence="2">
    <location>
        <begin position="507"/>
        <end position="528"/>
    </location>
</feature>
<dbReference type="SMART" id="SM00268">
    <property type="entry name" value="ACTIN"/>
    <property type="match status" value="1"/>
</dbReference>
<proteinExistence type="inferred from homology"/>
<feature type="compositionally biased region" description="Polar residues" evidence="2">
    <location>
        <begin position="859"/>
        <end position="868"/>
    </location>
</feature>
<feature type="compositionally biased region" description="Basic and acidic residues" evidence="2">
    <location>
        <begin position="429"/>
        <end position="462"/>
    </location>
</feature>
<dbReference type="CDD" id="cd10211">
    <property type="entry name" value="ASKHA_NBD_Arp5"/>
    <property type="match status" value="1"/>
</dbReference>
<feature type="compositionally biased region" description="Low complexity" evidence="2">
    <location>
        <begin position="912"/>
        <end position="934"/>
    </location>
</feature>
<feature type="domain" description="DUF7626" evidence="3">
    <location>
        <begin position="952"/>
        <end position="1005"/>
    </location>
</feature>
<feature type="compositionally biased region" description="Basic and acidic residues" evidence="2">
    <location>
        <begin position="821"/>
        <end position="847"/>
    </location>
</feature>
<dbReference type="Proteomes" id="UP001430584">
    <property type="component" value="Unassembled WGS sequence"/>
</dbReference>
<comment type="similarity">
    <text evidence="1">Belongs to the actin family.</text>
</comment>
<feature type="compositionally biased region" description="Basic residues" evidence="2">
    <location>
        <begin position="1152"/>
        <end position="1163"/>
    </location>
</feature>
<accession>A0ABR3CTE9</accession>
<feature type="compositionally biased region" description="Acidic residues" evidence="2">
    <location>
        <begin position="786"/>
        <end position="806"/>
    </location>
</feature>
<feature type="region of interest" description="Disordered" evidence="2">
    <location>
        <begin position="1122"/>
        <end position="1172"/>
    </location>
</feature>
<keyword evidence="5" id="KW-1185">Reference proteome</keyword>
<evidence type="ECO:0000256" key="2">
    <source>
        <dbReference type="SAM" id="MobiDB-lite"/>
    </source>
</evidence>
<evidence type="ECO:0000313" key="5">
    <source>
        <dbReference type="Proteomes" id="UP001430584"/>
    </source>
</evidence>
<evidence type="ECO:0000256" key="1">
    <source>
        <dbReference type="RuleBase" id="RU000487"/>
    </source>
</evidence>
<reference evidence="4 5" key="1">
    <citation type="submission" date="2024-02" db="EMBL/GenBank/DDBJ databases">
        <title>De novo assembly and annotation of 12 fungi associated with fruit tree decline syndrome in Ontario, Canada.</title>
        <authorList>
            <person name="Sulman M."/>
            <person name="Ellouze W."/>
            <person name="Ilyukhin E."/>
        </authorList>
    </citation>
    <scope>NUCLEOTIDE SEQUENCE [LARGE SCALE GENOMIC DNA]</scope>
    <source>
        <strain evidence="4 5">FDS-637</strain>
    </source>
</reference>
<feature type="compositionally biased region" description="Basic and acidic residues" evidence="2">
    <location>
        <begin position="1122"/>
        <end position="1149"/>
    </location>
</feature>
<dbReference type="GeneID" id="92004219"/>
<sequence>MVQPSPDGAAQDVRNAKPSPERIWSLKDPPFEGIRDIDSEGYRRSDSNTAIVIDNGSSSVRAGWAFDESPRLSVAPMMARYRDRKLNTTFQFIGNEVYADGTARGQAKNVYEPGTNVINNWDAMEGVLDYVFTKMGVDGSSGGINRPVVMTEPVANLGYSRRTMSEILFELYGAPSAAFGIDSLFSYNYNNGKNGLVVSSSYTSTHLIPVVESKAMLSHTTRINWGRFQSAEFLQKLLRLKYPTFPGKLPDIQAEDLVREHCYVSQDYENELSKYLDWTGLEERNHVIQFPFTEQVVVQKTEEELARAAEKRKESGRRLQEQAAKMRLEKLIAKEQELAYYKELQVRLSETTKKEGKRILEGEDFDDEAQLEKRIRELDKSIRKARNKDVGDLEEEENEPPTFPLVDVPDDQLDEEGLKQKRQQRLMKSNHEARQRAKAEKEREKARIAEEERLDNERRENDPETWIEERRVARQAIIQKIKDRERLKADLGNRKSLAAQMRMKSIANLASDTPNKKRRRGADEDTFGADDADWGVYRTIATGEGSDDEEEEDLNTSLKAIESQLLKHDPKFTEDSTRDAQMDWTKSLIHSFTHGPYSFDPESQRQAHQIHLNVERIRVPEVVFQPSIAGLDQAGIVEIASSILTERLADHPRQKDVLRDVFLTGGNTVFKGFEDRLRNDLRACLPIDVELVVRKAKDPVLDAWRGAARWAKSGESKKSWVSKAEWAEKGGDYIKEHDFGNSYSCQKPVSPAAALTANMDLDRHSAHISKPSTQQTFSRGNTPFEESGDENGELEVGDGFERDVEDTPANSARNSRSFEAAAEKRFETDNEMDLDGRIDTVTNHEHVSPVMDNYPGSDTDLSTDSNSYDSEESVDAYELMDEDHEDNSQTPVRHLKKPGHQPDTAATRKRASTSAATSTSNTPAASSSGAATTGSRRAAAFAKGGRAVGTTLDEVDTLIFSMKAAGHGDKAISTLLGERGLARYDPKTISTRYRRIREARMAETDAALRTRRQRWSAEEDAALMDAHLHALRRQDEEMARLRKRLFKDVAFRVAETLPGAFYSALACERRYAELSSGMAVTERDLRDPEVERAEGMRRLTAVWEADMKRVRGETREWEDGIQRELAEGERERRREKRVERGGTVKEAAARRGPAKRGRPKGPRPKVAAKTSE</sequence>
<organism evidence="4 5">
    <name type="scientific">Diplodia seriata</name>
    <dbReference type="NCBI Taxonomy" id="420778"/>
    <lineage>
        <taxon>Eukaryota</taxon>
        <taxon>Fungi</taxon>
        <taxon>Dikarya</taxon>
        <taxon>Ascomycota</taxon>
        <taxon>Pezizomycotina</taxon>
        <taxon>Dothideomycetes</taxon>
        <taxon>Dothideomycetes incertae sedis</taxon>
        <taxon>Botryosphaeriales</taxon>
        <taxon>Botryosphaeriaceae</taxon>
        <taxon>Diplodia</taxon>
    </lineage>
</organism>
<feature type="compositionally biased region" description="Polar residues" evidence="2">
    <location>
        <begin position="770"/>
        <end position="781"/>
    </location>
</feature>
<feature type="region of interest" description="Disordered" evidence="2">
    <location>
        <begin position="767"/>
        <end position="934"/>
    </location>
</feature>
<gene>
    <name evidence="4" type="primary">ARP5</name>
    <name evidence="4" type="ORF">SLS55_000134</name>
</gene>
<dbReference type="InterPro" id="IPR004000">
    <property type="entry name" value="Actin"/>
</dbReference>
<dbReference type="Pfam" id="PF00022">
    <property type="entry name" value="Actin"/>
    <property type="match status" value="2"/>
</dbReference>
<evidence type="ECO:0000259" key="3">
    <source>
        <dbReference type="Pfam" id="PF24625"/>
    </source>
</evidence>
<feature type="compositionally biased region" description="Polar residues" evidence="2">
    <location>
        <begin position="808"/>
        <end position="817"/>
    </location>
</feature>
<dbReference type="Pfam" id="PF24625">
    <property type="entry name" value="DUF7626"/>
    <property type="match status" value="1"/>
</dbReference>
<name>A0ABR3CTE9_9PEZI</name>
<dbReference type="InterPro" id="IPR056043">
    <property type="entry name" value="DUF7626"/>
</dbReference>
<dbReference type="Gene3D" id="3.30.420.40">
    <property type="match status" value="2"/>
</dbReference>
<dbReference type="RefSeq" id="XP_066636928.1">
    <property type="nucleotide sequence ID" value="XM_066771649.1"/>
</dbReference>
<feature type="region of interest" description="Disordered" evidence="2">
    <location>
        <begin position="1"/>
        <end position="30"/>
    </location>
</feature>
<evidence type="ECO:0000313" key="4">
    <source>
        <dbReference type="EMBL" id="KAL0264188.1"/>
    </source>
</evidence>
<dbReference type="InterPro" id="IPR043129">
    <property type="entry name" value="ATPase_NBD"/>
</dbReference>
<feature type="region of interest" description="Disordered" evidence="2">
    <location>
        <begin position="389"/>
        <end position="462"/>
    </location>
</feature>
<dbReference type="PANTHER" id="PTHR11937">
    <property type="entry name" value="ACTIN"/>
    <property type="match status" value="1"/>
</dbReference>
<comment type="caution">
    <text evidence="4">The sequence shown here is derived from an EMBL/GenBank/DDBJ whole genome shotgun (WGS) entry which is preliminary data.</text>
</comment>